<gene>
    <name evidence="16" type="primary">RKL1</name>
    <name evidence="16" type="ORF">AXF42_Ash014352</name>
</gene>
<keyword evidence="8 11" id="KW-0067">ATP-binding</keyword>
<keyword evidence="16" id="KW-0675">Receptor</keyword>
<evidence type="ECO:0000256" key="4">
    <source>
        <dbReference type="ARBA" id="ARBA00022692"/>
    </source>
</evidence>
<accession>A0A2I0B0Y4</accession>
<protein>
    <submittedName>
        <fullName evidence="16">Putative inactive receptor kinase</fullName>
    </submittedName>
</protein>
<dbReference type="EMBL" id="KZ451930">
    <property type="protein sequence ID" value="PKA61435.1"/>
    <property type="molecule type" value="Genomic_DNA"/>
</dbReference>
<dbReference type="Gene3D" id="3.30.200.20">
    <property type="entry name" value="Phosphorylase Kinase, domain 1"/>
    <property type="match status" value="1"/>
</dbReference>
<feature type="domain" description="Protein kinase" evidence="15">
    <location>
        <begin position="325"/>
        <end position="595"/>
    </location>
</feature>
<evidence type="ECO:0000256" key="10">
    <source>
        <dbReference type="ARBA" id="ARBA00023136"/>
    </source>
</evidence>
<dbReference type="InterPro" id="IPR001245">
    <property type="entry name" value="Ser-Thr/Tyr_kinase_cat_dom"/>
</dbReference>
<comment type="subcellular location">
    <subcellularLocation>
        <location evidence="1">Cell membrane</location>
        <topology evidence="1">Single-pass membrane protein</topology>
    </subcellularLocation>
</comment>
<dbReference type="SUPFAM" id="SSF56112">
    <property type="entry name" value="Protein kinase-like (PK-like)"/>
    <property type="match status" value="1"/>
</dbReference>
<dbReference type="InterPro" id="IPR001611">
    <property type="entry name" value="Leu-rich_rpt"/>
</dbReference>
<evidence type="ECO:0000256" key="8">
    <source>
        <dbReference type="ARBA" id="ARBA00022840"/>
    </source>
</evidence>
<keyword evidence="7 11" id="KW-0547">Nucleotide-binding</keyword>
<evidence type="ECO:0000256" key="2">
    <source>
        <dbReference type="ARBA" id="ARBA00022553"/>
    </source>
</evidence>
<dbReference type="GO" id="GO:0004672">
    <property type="term" value="F:protein kinase activity"/>
    <property type="evidence" value="ECO:0007669"/>
    <property type="project" value="InterPro"/>
</dbReference>
<keyword evidence="3" id="KW-0433">Leucine-rich repeat</keyword>
<dbReference type="PANTHER" id="PTHR48010:SF76">
    <property type="entry name" value="INACTIVE RECEPTOR KINASE RLK902-RELATED"/>
    <property type="match status" value="1"/>
</dbReference>
<keyword evidence="5 14" id="KW-0732">Signal</keyword>
<dbReference type="GO" id="GO:0005886">
    <property type="term" value="C:plasma membrane"/>
    <property type="evidence" value="ECO:0007669"/>
    <property type="project" value="UniProtKB-SubCell"/>
</dbReference>
<dbReference type="Pfam" id="PF08263">
    <property type="entry name" value="LRRNT_2"/>
    <property type="match status" value="1"/>
</dbReference>
<feature type="binding site" evidence="11">
    <location>
        <position position="353"/>
    </location>
    <ligand>
        <name>ATP</name>
        <dbReference type="ChEBI" id="CHEBI:30616"/>
    </ligand>
</feature>
<feature type="chain" id="PRO_5014154111" evidence="14">
    <location>
        <begin position="22"/>
        <end position="605"/>
    </location>
</feature>
<dbReference type="OrthoDB" id="652551at2759"/>
<dbReference type="Gene3D" id="3.80.10.10">
    <property type="entry name" value="Ribonuclease Inhibitor"/>
    <property type="match status" value="2"/>
</dbReference>
<dbReference type="PROSITE" id="PS50011">
    <property type="entry name" value="PROTEIN_KINASE_DOM"/>
    <property type="match status" value="1"/>
</dbReference>
<dbReference type="STRING" id="1088818.A0A2I0B0Y4"/>
<dbReference type="InterPro" id="IPR032675">
    <property type="entry name" value="LRR_dom_sf"/>
</dbReference>
<keyword evidence="17" id="KW-1185">Reference proteome</keyword>
<dbReference type="InterPro" id="IPR017441">
    <property type="entry name" value="Protein_kinase_ATP_BS"/>
</dbReference>
<dbReference type="InterPro" id="IPR050994">
    <property type="entry name" value="At_inactive_RLKs"/>
</dbReference>
<dbReference type="GO" id="GO:0005524">
    <property type="term" value="F:ATP binding"/>
    <property type="evidence" value="ECO:0007669"/>
    <property type="project" value="UniProtKB-UniRule"/>
</dbReference>
<dbReference type="InterPro" id="IPR013210">
    <property type="entry name" value="LRR_N_plant-typ"/>
</dbReference>
<dbReference type="Gene3D" id="1.10.510.10">
    <property type="entry name" value="Transferase(Phosphotransferase) domain 1"/>
    <property type="match status" value="1"/>
</dbReference>
<evidence type="ECO:0000256" key="6">
    <source>
        <dbReference type="ARBA" id="ARBA00022737"/>
    </source>
</evidence>
<dbReference type="PROSITE" id="PS00107">
    <property type="entry name" value="PROTEIN_KINASE_ATP"/>
    <property type="match status" value="1"/>
</dbReference>
<feature type="region of interest" description="Disordered" evidence="12">
    <location>
        <begin position="274"/>
        <end position="297"/>
    </location>
</feature>
<dbReference type="Proteomes" id="UP000236161">
    <property type="component" value="Unassembled WGS sequence"/>
</dbReference>
<dbReference type="InterPro" id="IPR000719">
    <property type="entry name" value="Prot_kinase_dom"/>
</dbReference>
<dbReference type="Pfam" id="PF07714">
    <property type="entry name" value="PK_Tyr_Ser-Thr"/>
    <property type="match status" value="1"/>
</dbReference>
<evidence type="ECO:0000259" key="15">
    <source>
        <dbReference type="PROSITE" id="PS50011"/>
    </source>
</evidence>
<evidence type="ECO:0000256" key="14">
    <source>
        <dbReference type="SAM" id="SignalP"/>
    </source>
</evidence>
<keyword evidence="2" id="KW-0597">Phosphoprotein</keyword>
<proteinExistence type="predicted"/>
<evidence type="ECO:0000256" key="1">
    <source>
        <dbReference type="ARBA" id="ARBA00004162"/>
    </source>
</evidence>
<keyword evidence="4 13" id="KW-0812">Transmembrane</keyword>
<evidence type="ECO:0000256" key="13">
    <source>
        <dbReference type="SAM" id="Phobius"/>
    </source>
</evidence>
<dbReference type="InterPro" id="IPR011009">
    <property type="entry name" value="Kinase-like_dom_sf"/>
</dbReference>
<keyword evidence="16" id="KW-0418">Kinase</keyword>
<evidence type="ECO:0000256" key="12">
    <source>
        <dbReference type="SAM" id="MobiDB-lite"/>
    </source>
</evidence>
<name>A0A2I0B0Y4_9ASPA</name>
<organism evidence="16 17">
    <name type="scientific">Apostasia shenzhenica</name>
    <dbReference type="NCBI Taxonomy" id="1088818"/>
    <lineage>
        <taxon>Eukaryota</taxon>
        <taxon>Viridiplantae</taxon>
        <taxon>Streptophyta</taxon>
        <taxon>Embryophyta</taxon>
        <taxon>Tracheophyta</taxon>
        <taxon>Spermatophyta</taxon>
        <taxon>Magnoliopsida</taxon>
        <taxon>Liliopsida</taxon>
        <taxon>Asparagales</taxon>
        <taxon>Orchidaceae</taxon>
        <taxon>Apostasioideae</taxon>
        <taxon>Apostasia</taxon>
    </lineage>
</organism>
<evidence type="ECO:0000256" key="5">
    <source>
        <dbReference type="ARBA" id="ARBA00022729"/>
    </source>
</evidence>
<reference evidence="16 17" key="1">
    <citation type="journal article" date="2017" name="Nature">
        <title>The Apostasia genome and the evolution of orchids.</title>
        <authorList>
            <person name="Zhang G.Q."/>
            <person name="Liu K.W."/>
            <person name="Li Z."/>
            <person name="Lohaus R."/>
            <person name="Hsiao Y.Y."/>
            <person name="Niu S.C."/>
            <person name="Wang J.Y."/>
            <person name="Lin Y.C."/>
            <person name="Xu Q."/>
            <person name="Chen L.J."/>
            <person name="Yoshida K."/>
            <person name="Fujiwara S."/>
            <person name="Wang Z.W."/>
            <person name="Zhang Y.Q."/>
            <person name="Mitsuda N."/>
            <person name="Wang M."/>
            <person name="Liu G.H."/>
            <person name="Pecoraro L."/>
            <person name="Huang H.X."/>
            <person name="Xiao X.J."/>
            <person name="Lin M."/>
            <person name="Wu X.Y."/>
            <person name="Wu W.L."/>
            <person name="Chen Y.Y."/>
            <person name="Chang S.B."/>
            <person name="Sakamoto S."/>
            <person name="Ohme-Takagi M."/>
            <person name="Yagi M."/>
            <person name="Zeng S.J."/>
            <person name="Shen C.Y."/>
            <person name="Yeh C.M."/>
            <person name="Luo Y.B."/>
            <person name="Tsai W.C."/>
            <person name="Van de Peer Y."/>
            <person name="Liu Z.J."/>
        </authorList>
    </citation>
    <scope>NUCLEOTIDE SEQUENCE [LARGE SCALE GENOMIC DNA]</scope>
    <source>
        <strain evidence="17">cv. Shenzhen</strain>
        <tissue evidence="16">Stem</tissue>
    </source>
</reference>
<sequence>MGSPLLVVLLLFLHSFSMAAADLAADGAALMAFRSAVGQGVLSWNTSASPCSWKGVTCKGGRVTSLRLPGSSLIGQIPAGTLANLSDLRTLSLRSNALDGLLPSDLARSSQLRNLYLQGNRFSGDIPAFLPELRALTRLSLADNNFSGEIPQSLNNLTHLTTLYLQNNRLTGGIMDLNIPNLRQFNVSYNRLNGSVPAKLQRMPANSFLGTQLCGRPLSPCPSEAPPSPAPDSSSSSNLSGGAIAGIAIGAVAAFLILAVVLFLTCRRKREPGSRRISEVPAAKPTDGIGSHPSPAVAPATAGTMKQLMFIGSAPRVYDLEDLLRASAEVLGKGTFGTAYKVGLEAGLVLVVKRLKDVNLQENEFREKIAAISAIDHPNVVPLRAYYYSREEKLLVYDYIRGGSLHSLLHGSRSSSRAALTLESRISIALSAASAIAFMHSTSPNFSHGNIKSSNILVSSSSESLVSDAAVAHLAGGASYASTAPAGYCAPEVTDVRRVSQKADVYSFGVVLLELLTARSPAQGNLDDGGVDLPRWVKALSREEHVGELFDPELLKNETVGNEITKLLKLGIVCTADHPDQRPAMIEVVAKIAEIRRLTVSHTKD</sequence>
<keyword evidence="10 13" id="KW-0472">Membrane</keyword>
<dbReference type="FunFam" id="3.80.10.10:FF:000234">
    <property type="entry name" value="Probable inactive receptor kinase RLK902"/>
    <property type="match status" value="1"/>
</dbReference>
<evidence type="ECO:0000256" key="7">
    <source>
        <dbReference type="ARBA" id="ARBA00022741"/>
    </source>
</evidence>
<evidence type="ECO:0000313" key="17">
    <source>
        <dbReference type="Proteomes" id="UP000236161"/>
    </source>
</evidence>
<evidence type="ECO:0000256" key="9">
    <source>
        <dbReference type="ARBA" id="ARBA00022989"/>
    </source>
</evidence>
<dbReference type="SUPFAM" id="SSF52058">
    <property type="entry name" value="L domain-like"/>
    <property type="match status" value="1"/>
</dbReference>
<keyword evidence="6" id="KW-0677">Repeat</keyword>
<dbReference type="FunFam" id="3.30.200.20:FF:000307">
    <property type="entry name" value="pollen receptor-like kinase 1"/>
    <property type="match status" value="1"/>
</dbReference>
<dbReference type="PANTHER" id="PTHR48010">
    <property type="entry name" value="OS05G0588300 PROTEIN"/>
    <property type="match status" value="1"/>
</dbReference>
<evidence type="ECO:0000256" key="3">
    <source>
        <dbReference type="ARBA" id="ARBA00022614"/>
    </source>
</evidence>
<evidence type="ECO:0000256" key="11">
    <source>
        <dbReference type="PROSITE-ProRule" id="PRU10141"/>
    </source>
</evidence>
<dbReference type="Pfam" id="PF13855">
    <property type="entry name" value="LRR_8"/>
    <property type="match status" value="1"/>
</dbReference>
<dbReference type="AlphaFoldDB" id="A0A2I0B0Y4"/>
<keyword evidence="9 13" id="KW-1133">Transmembrane helix</keyword>
<dbReference type="Pfam" id="PF00560">
    <property type="entry name" value="LRR_1"/>
    <property type="match status" value="2"/>
</dbReference>
<feature type="signal peptide" evidence="14">
    <location>
        <begin position="1"/>
        <end position="21"/>
    </location>
</feature>
<feature type="transmembrane region" description="Helical" evidence="13">
    <location>
        <begin position="243"/>
        <end position="266"/>
    </location>
</feature>
<keyword evidence="16" id="KW-0808">Transferase</keyword>
<evidence type="ECO:0000313" key="16">
    <source>
        <dbReference type="EMBL" id="PKA61435.1"/>
    </source>
</evidence>